<dbReference type="RefSeq" id="XP_025363722.1">
    <property type="nucleotide sequence ID" value="XM_025505723.1"/>
</dbReference>
<keyword evidence="3" id="KW-0949">S-adenosyl-L-methionine</keyword>
<dbReference type="GeneID" id="37027546"/>
<dbReference type="PROSITE" id="PS51682">
    <property type="entry name" value="SAM_OMT_I"/>
    <property type="match status" value="1"/>
</dbReference>
<dbReference type="SUPFAM" id="SSF53335">
    <property type="entry name" value="S-adenosyl-L-methionine-dependent methyltransferases"/>
    <property type="match status" value="1"/>
</dbReference>
<dbReference type="OrthoDB" id="10251242at2759"/>
<dbReference type="PANTHER" id="PTHR10509">
    <property type="entry name" value="O-METHYLTRANSFERASE-RELATED"/>
    <property type="match status" value="1"/>
</dbReference>
<evidence type="ECO:0000256" key="3">
    <source>
        <dbReference type="ARBA" id="ARBA00022691"/>
    </source>
</evidence>
<evidence type="ECO:0000256" key="1">
    <source>
        <dbReference type="ARBA" id="ARBA00022603"/>
    </source>
</evidence>
<dbReference type="InterPro" id="IPR050362">
    <property type="entry name" value="Cation-dep_OMT"/>
</dbReference>
<sequence length="291" mass="31422">MSGHVDIPAETPLLSASKLVSSALSKLQQGQSTDPSALKQLQLALSILTSLDPYLDTHSSPASPALSSLLKATLEEDWTARHKEGKTTFPMAAGWSAGAYEGNFVAHVARSIGAKRVLEVGMFTGTTTLAVVERLPPAKEGGKIVALELDAWLGDFVKPHFERAGCADKFELVTGPAKQSLDELTKRGEEPFDLVFIDADKTGYEGYFKQIMDGGLLRKGGVFLVDNTLYKGAPLLSKQSDRKDLYGSVDGIAEDNAEALVRFNDIVAKDDRCEVTLLPVRDGLTWINRVA</sequence>
<dbReference type="GO" id="GO:0008757">
    <property type="term" value="F:S-adenosylmethionine-dependent methyltransferase activity"/>
    <property type="evidence" value="ECO:0007669"/>
    <property type="project" value="TreeGrafter"/>
</dbReference>
<dbReference type="STRING" id="1569628.A0A316UUX3"/>
<name>A0A316UUX3_9BASI</name>
<dbReference type="CDD" id="cd02440">
    <property type="entry name" value="AdoMet_MTases"/>
    <property type="match status" value="1"/>
</dbReference>
<evidence type="ECO:0000256" key="2">
    <source>
        <dbReference type="ARBA" id="ARBA00022679"/>
    </source>
</evidence>
<keyword evidence="2 5" id="KW-0808">Transferase</keyword>
<dbReference type="PANTHER" id="PTHR10509:SF14">
    <property type="entry name" value="CAFFEOYL-COA O-METHYLTRANSFERASE 3-RELATED"/>
    <property type="match status" value="1"/>
</dbReference>
<keyword evidence="1 5" id="KW-0489">Methyltransferase</keyword>
<evidence type="ECO:0000313" key="5">
    <source>
        <dbReference type="EMBL" id="PWN29110.1"/>
    </source>
</evidence>
<dbReference type="Pfam" id="PF01596">
    <property type="entry name" value="Methyltransf_3"/>
    <property type="match status" value="1"/>
</dbReference>
<dbReference type="InterPro" id="IPR029063">
    <property type="entry name" value="SAM-dependent_MTases_sf"/>
</dbReference>
<proteinExistence type="inferred from homology"/>
<dbReference type="GO" id="GO:0032259">
    <property type="term" value="P:methylation"/>
    <property type="evidence" value="ECO:0007669"/>
    <property type="project" value="UniProtKB-KW"/>
</dbReference>
<dbReference type="AlphaFoldDB" id="A0A316UUX3"/>
<evidence type="ECO:0000313" key="6">
    <source>
        <dbReference type="Proteomes" id="UP000245884"/>
    </source>
</evidence>
<protein>
    <submittedName>
        <fullName evidence="5">S-adenosyl-L-methionine-dependent methyltransferase</fullName>
    </submittedName>
</protein>
<accession>A0A316UUX3</accession>
<dbReference type="EMBL" id="KZ819664">
    <property type="protein sequence ID" value="PWN29110.1"/>
    <property type="molecule type" value="Genomic_DNA"/>
</dbReference>
<reference evidence="5 6" key="1">
    <citation type="journal article" date="2018" name="Mol. Biol. Evol.">
        <title>Broad Genomic Sampling Reveals a Smut Pathogenic Ancestry of the Fungal Clade Ustilaginomycotina.</title>
        <authorList>
            <person name="Kijpornyongpan T."/>
            <person name="Mondo S.J."/>
            <person name="Barry K."/>
            <person name="Sandor L."/>
            <person name="Lee J."/>
            <person name="Lipzen A."/>
            <person name="Pangilinan J."/>
            <person name="LaButti K."/>
            <person name="Hainaut M."/>
            <person name="Henrissat B."/>
            <person name="Grigoriev I.V."/>
            <person name="Spatafora J.W."/>
            <person name="Aime M.C."/>
        </authorList>
    </citation>
    <scope>NUCLEOTIDE SEQUENCE [LARGE SCALE GENOMIC DNA]</scope>
    <source>
        <strain evidence="5 6">MCA 5214</strain>
    </source>
</reference>
<gene>
    <name evidence="5" type="ORF">BDZ90DRAFT_231110</name>
</gene>
<comment type="similarity">
    <text evidence="4">Belongs to the class I-like SAM-binding methyltransferase superfamily. Cation-dependent O-methyltransferase family.</text>
</comment>
<organism evidence="5 6">
    <name type="scientific">Jaminaea rosea</name>
    <dbReference type="NCBI Taxonomy" id="1569628"/>
    <lineage>
        <taxon>Eukaryota</taxon>
        <taxon>Fungi</taxon>
        <taxon>Dikarya</taxon>
        <taxon>Basidiomycota</taxon>
        <taxon>Ustilaginomycotina</taxon>
        <taxon>Exobasidiomycetes</taxon>
        <taxon>Microstromatales</taxon>
        <taxon>Microstromatales incertae sedis</taxon>
        <taxon>Jaminaea</taxon>
    </lineage>
</organism>
<evidence type="ECO:0000256" key="4">
    <source>
        <dbReference type="ARBA" id="ARBA00023453"/>
    </source>
</evidence>
<dbReference type="GO" id="GO:0008171">
    <property type="term" value="F:O-methyltransferase activity"/>
    <property type="evidence" value="ECO:0007669"/>
    <property type="project" value="InterPro"/>
</dbReference>
<keyword evidence="6" id="KW-1185">Reference proteome</keyword>
<dbReference type="InterPro" id="IPR002935">
    <property type="entry name" value="SAM_O-MeTrfase"/>
</dbReference>
<dbReference type="Gene3D" id="3.40.50.150">
    <property type="entry name" value="Vaccinia Virus protein VP39"/>
    <property type="match status" value="1"/>
</dbReference>
<dbReference type="Proteomes" id="UP000245884">
    <property type="component" value="Unassembled WGS sequence"/>
</dbReference>